<dbReference type="Proteomes" id="UP000282582">
    <property type="component" value="Unassembled WGS sequence"/>
</dbReference>
<evidence type="ECO:0000313" key="5">
    <source>
        <dbReference type="Proteomes" id="UP000281245"/>
    </source>
</evidence>
<evidence type="ECO:0000313" key="3">
    <source>
        <dbReference type="EMBL" id="RMX78822.1"/>
    </source>
</evidence>
<evidence type="ECO:0000259" key="2">
    <source>
        <dbReference type="Pfam" id="PF25907"/>
    </source>
</evidence>
<evidence type="ECO:0000313" key="6">
    <source>
        <dbReference type="Proteomes" id="UP000282582"/>
    </source>
</evidence>
<comment type="caution">
    <text evidence="4">The sequence shown here is derived from an EMBL/GenBank/DDBJ whole genome shotgun (WGS) entry which is preliminary data.</text>
</comment>
<feature type="domain" description="DUF7962" evidence="2">
    <location>
        <begin position="117"/>
        <end position="196"/>
    </location>
</feature>
<dbReference type="SUPFAM" id="SSF52833">
    <property type="entry name" value="Thioredoxin-like"/>
    <property type="match status" value="1"/>
</dbReference>
<organism evidence="4 6">
    <name type="scientific">Hortaea werneckii</name>
    <name type="common">Black yeast</name>
    <name type="synonym">Cladosporium werneckii</name>
    <dbReference type="NCBI Taxonomy" id="91943"/>
    <lineage>
        <taxon>Eukaryota</taxon>
        <taxon>Fungi</taxon>
        <taxon>Dikarya</taxon>
        <taxon>Ascomycota</taxon>
        <taxon>Pezizomycotina</taxon>
        <taxon>Dothideomycetes</taxon>
        <taxon>Dothideomycetidae</taxon>
        <taxon>Mycosphaerellales</taxon>
        <taxon>Teratosphaeriaceae</taxon>
        <taxon>Hortaea</taxon>
    </lineage>
</organism>
<feature type="domain" description="GST N-terminal" evidence="1">
    <location>
        <begin position="12"/>
        <end position="85"/>
    </location>
</feature>
<evidence type="ECO:0000313" key="4">
    <source>
        <dbReference type="EMBL" id="RMX93341.1"/>
    </source>
</evidence>
<proteinExistence type="predicted"/>
<dbReference type="Pfam" id="PF13417">
    <property type="entry name" value="GST_N_3"/>
    <property type="match status" value="1"/>
</dbReference>
<protein>
    <submittedName>
        <fullName evidence="4">Uncharacterized protein</fullName>
    </submittedName>
</protein>
<accession>A0A3M6XRL4</accession>
<dbReference type="AlphaFoldDB" id="A0A3M6XRL4"/>
<dbReference type="Pfam" id="PF25907">
    <property type="entry name" value="DUF7962"/>
    <property type="match status" value="2"/>
</dbReference>
<dbReference type="EMBL" id="QWIJ01000780">
    <property type="protein sequence ID" value="RMX78822.1"/>
    <property type="molecule type" value="Genomic_DNA"/>
</dbReference>
<dbReference type="InterPro" id="IPR036249">
    <property type="entry name" value="Thioredoxin-like_sf"/>
</dbReference>
<reference evidence="5 6" key="1">
    <citation type="journal article" date="2018" name="BMC Genomics">
        <title>Genomic evidence for intraspecific hybridization in a clonal and extremely halotolerant yeast.</title>
        <authorList>
            <person name="Gostincar C."/>
            <person name="Stajich J.E."/>
            <person name="Zupancic J."/>
            <person name="Zalar P."/>
            <person name="Gunde-Cimerman N."/>
        </authorList>
    </citation>
    <scope>NUCLEOTIDE SEQUENCE [LARGE SCALE GENOMIC DNA]</scope>
    <source>
        <strain evidence="4 6">EXF-6654</strain>
        <strain evidence="3 5">EXF-6656</strain>
    </source>
</reference>
<dbReference type="Gene3D" id="3.40.30.110">
    <property type="match status" value="2"/>
</dbReference>
<feature type="domain" description="DUF7962" evidence="2">
    <location>
        <begin position="210"/>
        <end position="253"/>
    </location>
</feature>
<dbReference type="VEuPathDB" id="FungiDB:BTJ68_06814"/>
<dbReference type="Proteomes" id="UP000281245">
    <property type="component" value="Unassembled WGS sequence"/>
</dbReference>
<dbReference type="OrthoDB" id="202840at2759"/>
<sequence>MAAQAAPNGIILFHYPQSPYGRRVRWYLALRGIAYAECIQPWILPRPDMEALGVRYRRSPVMAIGRDIYLDSRMILRKLEELFPSSTEHPALSSKETEGMAALLNKFVVDAGVFSKAVGIMRPDRAALQDPTFVKDRQSFIGKGWSPTAAANARPENIAHVRQCFDIAESLFADGRSWVASTPKPSLADLEGMYHFYGMQEEVIFADCGCEGVWAFDWIISDLEPPPEYFSEAIYPRVYGWRKRFKESVKAARIRAPKPVALKGQDAVKATLTADPSDQTPGVDLGDPLGLEEGRLVKLYPTDGGGSAPFKDQGRLWRLDKNEVAISIQAPSGEEVRIHAPRWHFRVKKTPVRSML</sequence>
<dbReference type="EMBL" id="QWIK01001636">
    <property type="protein sequence ID" value="RMX93341.1"/>
    <property type="molecule type" value="Genomic_DNA"/>
</dbReference>
<evidence type="ECO:0000259" key="1">
    <source>
        <dbReference type="Pfam" id="PF13417"/>
    </source>
</evidence>
<gene>
    <name evidence="4" type="ORF">D0868_12912</name>
    <name evidence="3" type="ORF">D0869_08778</name>
</gene>
<dbReference type="InterPro" id="IPR004045">
    <property type="entry name" value="Glutathione_S-Trfase_N"/>
</dbReference>
<dbReference type="CDD" id="cd00570">
    <property type="entry name" value="GST_N_family"/>
    <property type="match status" value="1"/>
</dbReference>
<dbReference type="InterPro" id="IPR058268">
    <property type="entry name" value="DUF7962"/>
</dbReference>
<name>A0A3M6XRL4_HORWE</name>